<dbReference type="EMBL" id="KN833023">
    <property type="protein sequence ID" value="KIM77631.1"/>
    <property type="molecule type" value="Genomic_DNA"/>
</dbReference>
<reference evidence="1 2" key="1">
    <citation type="submission" date="2014-04" db="EMBL/GenBank/DDBJ databases">
        <authorList>
            <consortium name="DOE Joint Genome Institute"/>
            <person name="Kuo A."/>
            <person name="Tarkka M."/>
            <person name="Buscot F."/>
            <person name="Kohler A."/>
            <person name="Nagy L.G."/>
            <person name="Floudas D."/>
            <person name="Copeland A."/>
            <person name="Barry K.W."/>
            <person name="Cichocki N."/>
            <person name="Veneault-Fourrey C."/>
            <person name="LaButti K."/>
            <person name="Lindquist E.A."/>
            <person name="Lipzen A."/>
            <person name="Lundell T."/>
            <person name="Morin E."/>
            <person name="Murat C."/>
            <person name="Sun H."/>
            <person name="Tunlid A."/>
            <person name="Henrissat B."/>
            <person name="Grigoriev I.V."/>
            <person name="Hibbett D.S."/>
            <person name="Martin F."/>
            <person name="Nordberg H.P."/>
            <person name="Cantor M.N."/>
            <person name="Hua S.X."/>
        </authorList>
    </citation>
    <scope>NUCLEOTIDE SEQUENCE [LARGE SCALE GENOMIC DNA]</scope>
    <source>
        <strain evidence="1 2">F 1598</strain>
    </source>
</reference>
<dbReference type="InParanoid" id="A0A0C3FCU6"/>
<dbReference type="Proteomes" id="UP000054166">
    <property type="component" value="Unassembled WGS sequence"/>
</dbReference>
<evidence type="ECO:0000313" key="2">
    <source>
        <dbReference type="Proteomes" id="UP000054166"/>
    </source>
</evidence>
<dbReference type="HOGENOM" id="CLU_2373547_0_0_1"/>
<dbReference type="AlphaFoldDB" id="A0A0C3FCU6"/>
<organism evidence="1 2">
    <name type="scientific">Piloderma croceum (strain F 1598)</name>
    <dbReference type="NCBI Taxonomy" id="765440"/>
    <lineage>
        <taxon>Eukaryota</taxon>
        <taxon>Fungi</taxon>
        <taxon>Dikarya</taxon>
        <taxon>Basidiomycota</taxon>
        <taxon>Agaricomycotina</taxon>
        <taxon>Agaricomycetes</taxon>
        <taxon>Agaricomycetidae</taxon>
        <taxon>Atheliales</taxon>
        <taxon>Atheliaceae</taxon>
        <taxon>Piloderma</taxon>
    </lineage>
</organism>
<evidence type="ECO:0000313" key="1">
    <source>
        <dbReference type="EMBL" id="KIM77631.1"/>
    </source>
</evidence>
<gene>
    <name evidence="1" type="ORF">PILCRDRAFT_825222</name>
</gene>
<sequence>MHLKALDRFGATVCWAEVQWGVYWWVVCTCRGQSLDYVLDLIQEDLGTRVQTGIDRVVERVFETFHFAYDTIQKVCDRYAGLFVDIDLYYGLDRV</sequence>
<reference evidence="2" key="2">
    <citation type="submission" date="2015-01" db="EMBL/GenBank/DDBJ databases">
        <title>Evolutionary Origins and Diversification of the Mycorrhizal Mutualists.</title>
        <authorList>
            <consortium name="DOE Joint Genome Institute"/>
            <consortium name="Mycorrhizal Genomics Consortium"/>
            <person name="Kohler A."/>
            <person name="Kuo A."/>
            <person name="Nagy L.G."/>
            <person name="Floudas D."/>
            <person name="Copeland A."/>
            <person name="Barry K.W."/>
            <person name="Cichocki N."/>
            <person name="Veneault-Fourrey C."/>
            <person name="LaButti K."/>
            <person name="Lindquist E.A."/>
            <person name="Lipzen A."/>
            <person name="Lundell T."/>
            <person name="Morin E."/>
            <person name="Murat C."/>
            <person name="Riley R."/>
            <person name="Ohm R."/>
            <person name="Sun H."/>
            <person name="Tunlid A."/>
            <person name="Henrissat B."/>
            <person name="Grigoriev I.V."/>
            <person name="Hibbett D.S."/>
            <person name="Martin F."/>
        </authorList>
    </citation>
    <scope>NUCLEOTIDE SEQUENCE [LARGE SCALE GENOMIC DNA]</scope>
    <source>
        <strain evidence="2">F 1598</strain>
    </source>
</reference>
<name>A0A0C3FCU6_PILCF</name>
<accession>A0A0C3FCU6</accession>
<proteinExistence type="predicted"/>
<protein>
    <submittedName>
        <fullName evidence="1">Uncharacterized protein</fullName>
    </submittedName>
</protein>
<keyword evidence="2" id="KW-1185">Reference proteome</keyword>